<proteinExistence type="predicted"/>
<dbReference type="GO" id="GO:0000160">
    <property type="term" value="P:phosphorelay signal transduction system"/>
    <property type="evidence" value="ECO:0007669"/>
    <property type="project" value="InterPro"/>
</dbReference>
<dbReference type="Gene3D" id="1.20.120.160">
    <property type="entry name" value="HPT domain"/>
    <property type="match status" value="1"/>
</dbReference>
<dbReference type="EMBL" id="JMIH01000016">
    <property type="protein sequence ID" value="KEO74054.1"/>
    <property type="molecule type" value="Genomic_DNA"/>
</dbReference>
<evidence type="ECO:0000313" key="1">
    <source>
        <dbReference type="EMBL" id="KEO74054.1"/>
    </source>
</evidence>
<evidence type="ECO:0008006" key="3">
    <source>
        <dbReference type="Google" id="ProtNLM"/>
    </source>
</evidence>
<dbReference type="RefSeq" id="WP_035072814.1">
    <property type="nucleotide sequence ID" value="NZ_JMIH01000016.1"/>
</dbReference>
<dbReference type="SUPFAM" id="SSF47226">
    <property type="entry name" value="Histidine-containing phosphotransfer domain, HPT domain"/>
    <property type="match status" value="1"/>
</dbReference>
<evidence type="ECO:0000313" key="2">
    <source>
        <dbReference type="Proteomes" id="UP000027821"/>
    </source>
</evidence>
<dbReference type="AlphaFoldDB" id="A0A074KYN1"/>
<dbReference type="Proteomes" id="UP000027821">
    <property type="component" value="Unassembled WGS sequence"/>
</dbReference>
<dbReference type="InterPro" id="IPR036641">
    <property type="entry name" value="HPT_dom_sf"/>
</dbReference>
<reference evidence="1 2" key="1">
    <citation type="submission" date="2014-04" db="EMBL/GenBank/DDBJ databases">
        <title>Characterization and application of a salt tolerant electro-active bacterium.</title>
        <authorList>
            <person name="Yang L."/>
            <person name="Wei S."/>
            <person name="Tay Q.X.M."/>
        </authorList>
    </citation>
    <scope>NUCLEOTIDE SEQUENCE [LARGE SCALE GENOMIC DNA]</scope>
    <source>
        <strain evidence="1 2">LY1</strain>
    </source>
</reference>
<name>A0A074KYN1_9BACT</name>
<keyword evidence="2" id="KW-1185">Reference proteome</keyword>
<organism evidence="1 2">
    <name type="scientific">Anditalea andensis</name>
    <dbReference type="NCBI Taxonomy" id="1048983"/>
    <lineage>
        <taxon>Bacteria</taxon>
        <taxon>Pseudomonadati</taxon>
        <taxon>Bacteroidota</taxon>
        <taxon>Cytophagia</taxon>
        <taxon>Cytophagales</taxon>
        <taxon>Cytophagaceae</taxon>
        <taxon>Anditalea</taxon>
    </lineage>
</organism>
<accession>A0A074KYN1</accession>
<dbReference type="STRING" id="1048983.EL17_07870"/>
<comment type="caution">
    <text evidence="1">The sequence shown here is derived from an EMBL/GenBank/DDBJ whole genome shotgun (WGS) entry which is preliminary data.</text>
</comment>
<dbReference type="eggNOG" id="COG2198">
    <property type="taxonomic scope" value="Bacteria"/>
</dbReference>
<gene>
    <name evidence="1" type="ORF">EL17_07870</name>
</gene>
<sequence>MYTLIHKETIFHYFGDDNEMAVQMVEIIMETNLKDLMNLPTVFAQKDFKKIKTRCHKGKSTMSYLGALQVRKLLEEIEKDPKNMYPLHKDQLHHYLQILERELQNFLDEQKG</sequence>
<dbReference type="OrthoDB" id="982275at2"/>
<protein>
    <recommendedName>
        <fullName evidence="3">HPt domain-containing protein</fullName>
    </recommendedName>
</protein>